<name>A0A1H7M6B9_STIAU</name>
<dbReference type="EMBL" id="FOAP01000003">
    <property type="protein sequence ID" value="SEL06295.1"/>
    <property type="molecule type" value="Genomic_DNA"/>
</dbReference>
<evidence type="ECO:0000313" key="1">
    <source>
        <dbReference type="EMBL" id="SEL06295.1"/>
    </source>
</evidence>
<sequence length="47" mass="5206">MIFCVNTLLMIPMVTSDWARVAMMIPNAFMPMSASKTTAPANHVNHL</sequence>
<protein>
    <submittedName>
        <fullName evidence="1">Uncharacterized protein</fullName>
    </submittedName>
</protein>
<gene>
    <name evidence="1" type="ORF">SAMN05444354_103435</name>
</gene>
<evidence type="ECO:0000313" key="2">
    <source>
        <dbReference type="Proteomes" id="UP000182719"/>
    </source>
</evidence>
<organism evidence="1 2">
    <name type="scientific">Stigmatella aurantiaca</name>
    <dbReference type="NCBI Taxonomy" id="41"/>
    <lineage>
        <taxon>Bacteria</taxon>
        <taxon>Pseudomonadati</taxon>
        <taxon>Myxococcota</taxon>
        <taxon>Myxococcia</taxon>
        <taxon>Myxococcales</taxon>
        <taxon>Cystobacterineae</taxon>
        <taxon>Archangiaceae</taxon>
        <taxon>Stigmatella</taxon>
    </lineage>
</organism>
<reference evidence="2" key="1">
    <citation type="submission" date="2016-10" db="EMBL/GenBank/DDBJ databases">
        <authorList>
            <person name="Varghese N."/>
            <person name="Submissions S."/>
        </authorList>
    </citation>
    <scope>NUCLEOTIDE SEQUENCE [LARGE SCALE GENOMIC DNA]</scope>
    <source>
        <strain evidence="2">DSM 17044</strain>
    </source>
</reference>
<accession>A0A1H7M6B9</accession>
<dbReference type="Proteomes" id="UP000182719">
    <property type="component" value="Unassembled WGS sequence"/>
</dbReference>
<proteinExistence type="predicted"/>
<dbReference type="AlphaFoldDB" id="A0A1H7M6B9"/>
<keyword evidence="2" id="KW-1185">Reference proteome</keyword>